<dbReference type="AlphaFoldDB" id="A0A915JLV1"/>
<reference evidence="2" key="1">
    <citation type="submission" date="2022-11" db="UniProtKB">
        <authorList>
            <consortium name="WormBaseParasite"/>
        </authorList>
    </citation>
    <scope>IDENTIFICATION</scope>
</reference>
<accession>A0A915JLV1</accession>
<name>A0A915JLV1_ROMCU</name>
<keyword evidence="1" id="KW-1185">Reference proteome</keyword>
<dbReference type="Proteomes" id="UP000887565">
    <property type="component" value="Unplaced"/>
</dbReference>
<organism evidence="1 2">
    <name type="scientific">Romanomermis culicivorax</name>
    <name type="common">Nematode worm</name>
    <dbReference type="NCBI Taxonomy" id="13658"/>
    <lineage>
        <taxon>Eukaryota</taxon>
        <taxon>Metazoa</taxon>
        <taxon>Ecdysozoa</taxon>
        <taxon>Nematoda</taxon>
        <taxon>Enoplea</taxon>
        <taxon>Dorylaimia</taxon>
        <taxon>Mermithida</taxon>
        <taxon>Mermithoidea</taxon>
        <taxon>Mermithidae</taxon>
        <taxon>Romanomermis</taxon>
    </lineage>
</organism>
<protein>
    <submittedName>
        <fullName evidence="2">Uncharacterized protein</fullName>
    </submittedName>
</protein>
<proteinExistence type="predicted"/>
<dbReference type="WBParaSite" id="nRc.2.0.1.t27083-RA">
    <property type="protein sequence ID" value="nRc.2.0.1.t27083-RA"/>
    <property type="gene ID" value="nRc.2.0.1.g27083"/>
</dbReference>
<evidence type="ECO:0000313" key="1">
    <source>
        <dbReference type="Proteomes" id="UP000887565"/>
    </source>
</evidence>
<evidence type="ECO:0000313" key="2">
    <source>
        <dbReference type="WBParaSite" id="nRc.2.0.1.t27083-RA"/>
    </source>
</evidence>
<sequence length="119" mass="11976">MPIFGDRGVVAVGKGDASMMLMLSLKARNVSPKALATSVSELVAAATGCCWAIATSVWAPVIIVDGSAATTAGGCALRLTYSIAPQTASTAGDEGSPSNKILSTGIAWIVPLAMNSRAH</sequence>